<gene>
    <name evidence="10" type="ORF">HJB63_11780</name>
</gene>
<comment type="catalytic activity">
    <reaction evidence="5">
        <text>L-serine + NADP(+) = aminoacetaldehyde + CO2 + NADPH</text>
        <dbReference type="Rhea" id="RHEA:43620"/>
        <dbReference type="ChEBI" id="CHEBI:16526"/>
        <dbReference type="ChEBI" id="CHEBI:33384"/>
        <dbReference type="ChEBI" id="CHEBI:57783"/>
        <dbReference type="ChEBI" id="CHEBI:58213"/>
        <dbReference type="ChEBI" id="CHEBI:58349"/>
        <dbReference type="EC" id="1.1.1.276"/>
    </reaction>
</comment>
<keyword evidence="4" id="KW-0560">Oxidoreductase</keyword>
<dbReference type="PROSITE" id="PS00061">
    <property type="entry name" value="ADH_SHORT"/>
    <property type="match status" value="1"/>
</dbReference>
<evidence type="ECO:0000256" key="1">
    <source>
        <dbReference type="ARBA" id="ARBA00006484"/>
    </source>
</evidence>
<dbReference type="EMBL" id="JABDYC010000003">
    <property type="protein sequence ID" value="MBX5023246.1"/>
    <property type="molecule type" value="Genomic_DNA"/>
</dbReference>
<dbReference type="PRINTS" id="PR00080">
    <property type="entry name" value="SDRFAMILY"/>
</dbReference>
<keyword evidence="3" id="KW-0521">NADP</keyword>
<sequence length="244" mass="25555">MVDIRGKVIAITGASSGIGEAAAKVLAAAGAHVVIGARRTDRLETLSGEIAAHGGSARMRKLDVTDRSEMEAFAGFAKSEFGRLDVIVNNAGVMPLSPLDALKVDEWDQMVDVNIKGVLYGIAAALPIMKAQGSGQVINLSSIGGHSVSPTAAVYCATKFAVRAISDGLRQETDRIRVTVISPGTTTSELADTITDRTAREAMKAFRAITISPEAVANSILYAISQPDDVDVSEIIIRPTASPH</sequence>
<name>A0A9Q3MBS6_9HYPH</name>
<dbReference type="Pfam" id="PF00106">
    <property type="entry name" value="adh_short"/>
    <property type="match status" value="1"/>
</dbReference>
<evidence type="ECO:0000256" key="9">
    <source>
        <dbReference type="RuleBase" id="RU000363"/>
    </source>
</evidence>
<comment type="function">
    <text evidence="6">Catalyzes the oxidation of the hydroxyl group of serine to form 2-aminomalonate semialdehyde which is spontaneously converted into 2-aminoacetaldehyde and CO(2). Also acts on D-serine, L-glycerate, D-glycerate and 2-methyl-DL-serine. Does not act on O-methyl-DL-serine and L-threonine.</text>
</comment>
<dbReference type="Gene3D" id="3.40.50.720">
    <property type="entry name" value="NAD(P)-binding Rossmann-like Domain"/>
    <property type="match status" value="1"/>
</dbReference>
<evidence type="ECO:0000313" key="11">
    <source>
        <dbReference type="Proteomes" id="UP000749740"/>
    </source>
</evidence>
<comment type="caution">
    <text evidence="10">The sequence shown here is derived from an EMBL/GenBank/DDBJ whole genome shotgun (WGS) entry which is preliminary data.</text>
</comment>
<dbReference type="PANTHER" id="PTHR43115">
    <property type="entry name" value="DEHYDROGENASE/REDUCTASE SDR FAMILY MEMBER 11"/>
    <property type="match status" value="1"/>
</dbReference>
<dbReference type="EC" id="1.1.1.276" evidence="7"/>
<proteinExistence type="inferred from homology"/>
<comment type="subunit">
    <text evidence="2">Homotetramer.</text>
</comment>
<evidence type="ECO:0000256" key="7">
    <source>
        <dbReference type="ARBA" id="ARBA00066862"/>
    </source>
</evidence>
<evidence type="ECO:0000256" key="6">
    <source>
        <dbReference type="ARBA" id="ARBA00055659"/>
    </source>
</evidence>
<dbReference type="PRINTS" id="PR00081">
    <property type="entry name" value="GDHRDH"/>
</dbReference>
<dbReference type="SUPFAM" id="SSF51735">
    <property type="entry name" value="NAD(P)-binding Rossmann-fold domains"/>
    <property type="match status" value="1"/>
</dbReference>
<organism evidence="10 11">
    <name type="scientific">Rhizobium lentis</name>
    <dbReference type="NCBI Taxonomy" id="1138194"/>
    <lineage>
        <taxon>Bacteria</taxon>
        <taxon>Pseudomonadati</taxon>
        <taxon>Pseudomonadota</taxon>
        <taxon>Alphaproteobacteria</taxon>
        <taxon>Hyphomicrobiales</taxon>
        <taxon>Rhizobiaceae</taxon>
        <taxon>Rhizobium/Agrobacterium group</taxon>
        <taxon>Rhizobium</taxon>
    </lineage>
</organism>
<dbReference type="Proteomes" id="UP000749740">
    <property type="component" value="Unassembled WGS sequence"/>
</dbReference>
<reference evidence="10" key="1">
    <citation type="submission" date="2020-04" db="EMBL/GenBank/DDBJ databases">
        <title>Global-level population genomics: horizontal gene transfer, symbiosis and evolution in Rhizobia.</title>
        <authorList>
            <person name="Gai Y."/>
        </authorList>
    </citation>
    <scope>NUCLEOTIDE SEQUENCE</scope>
    <source>
        <strain evidence="10">BLR57</strain>
    </source>
</reference>
<evidence type="ECO:0000256" key="5">
    <source>
        <dbReference type="ARBA" id="ARBA00052384"/>
    </source>
</evidence>
<dbReference type="AlphaFoldDB" id="A0A9Q3MBS6"/>
<dbReference type="GO" id="GO:0031132">
    <property type="term" value="F:serine 3-dehydrogenase activity"/>
    <property type="evidence" value="ECO:0007669"/>
    <property type="project" value="UniProtKB-EC"/>
</dbReference>
<evidence type="ECO:0000256" key="3">
    <source>
        <dbReference type="ARBA" id="ARBA00022857"/>
    </source>
</evidence>
<dbReference type="InterPro" id="IPR020904">
    <property type="entry name" value="Sc_DH/Rdtase_CS"/>
</dbReference>
<dbReference type="FunFam" id="3.40.50.720:FF:000047">
    <property type="entry name" value="NADP-dependent L-serine/L-allo-threonine dehydrogenase"/>
    <property type="match status" value="1"/>
</dbReference>
<evidence type="ECO:0000256" key="2">
    <source>
        <dbReference type="ARBA" id="ARBA00011881"/>
    </source>
</evidence>
<dbReference type="PANTHER" id="PTHR43115:SF4">
    <property type="entry name" value="DEHYDROGENASE_REDUCTASE SDR FAMILY MEMBER 11"/>
    <property type="match status" value="1"/>
</dbReference>
<dbReference type="InterPro" id="IPR036291">
    <property type="entry name" value="NAD(P)-bd_dom_sf"/>
</dbReference>
<evidence type="ECO:0000256" key="8">
    <source>
        <dbReference type="ARBA" id="ARBA00067139"/>
    </source>
</evidence>
<dbReference type="RefSeq" id="WP_221105007.1">
    <property type="nucleotide sequence ID" value="NZ_JABDXY010000001.1"/>
</dbReference>
<protein>
    <recommendedName>
        <fullName evidence="8">Serine 3-dehydrogenase</fullName>
        <ecNumber evidence="7">1.1.1.276</ecNumber>
    </recommendedName>
</protein>
<comment type="similarity">
    <text evidence="1 9">Belongs to the short-chain dehydrogenases/reductases (SDR) family.</text>
</comment>
<evidence type="ECO:0000313" key="10">
    <source>
        <dbReference type="EMBL" id="MBX5023246.1"/>
    </source>
</evidence>
<dbReference type="InterPro" id="IPR002347">
    <property type="entry name" value="SDR_fam"/>
</dbReference>
<accession>A0A9Q3MBS6</accession>
<evidence type="ECO:0000256" key="4">
    <source>
        <dbReference type="ARBA" id="ARBA00023002"/>
    </source>
</evidence>